<comment type="caution">
    <text evidence="6">The sequence shown here is derived from an EMBL/GenBank/DDBJ whole genome shotgun (WGS) entry which is preliminary data.</text>
</comment>
<dbReference type="GO" id="GO:1990234">
    <property type="term" value="C:transferase complex"/>
    <property type="evidence" value="ECO:0007669"/>
    <property type="project" value="UniProtKB-ARBA"/>
</dbReference>
<evidence type="ECO:0000256" key="1">
    <source>
        <dbReference type="ARBA" id="ARBA00022574"/>
    </source>
</evidence>
<sequence length="1521" mass="166200">MTSPPTSPDSKRGMRSYLREKYNKFIQSHSRSSSQQFVGASNSSAFLPSPLPNQGSTIGNFLAPPTASQGTALRHARSDSHLSPSTNLKGQVRSKSAAWIGLRIALEELHKVTTMFSPLESAMDSLISVLDLLEAASNNRPEYEAIAWELKTLSESLTRHMRDSSSARMSDCIANVALGIEEQAKMINKKHERGIGRRLMEARTDEDDIVNHYRKIEFLFRQLQVSSFSRGDASSDVARKTDANLSMWSIANEHLANTRLEGLLPAKMANYDSKLSTEISRRACTEGTRTAILSKMEDWSLDSNAPDLYLMSGMAGTGKTTIACSFSSRLEGRKQLAASFFCTRTSPECRDASRIIPTITYQLARYSTPFQSALCEILGRDPDIGSKNIIKQFERLLKEPLVKIKDAIPENLVIVIDALDECDDRRSVRLVLDMLFKFAPCLPLKFFVTSRPEPEIYSKMFPQSPTTRMILHLHEIEKSLVQADIELYLKEELDSISPTGSEIAQLAMRSGNLFIYAATLVRYIQPSEGIVDPRRRLQSVLAITPDSADKYAEIDALYAAVLIAALECKGLNSEEAEDVRVALWTVLCVQEPISIETLTTLAGIDDTQRTLSALHPLRSVIHLSEMSGLVSTLHASFPDFMFSQTRSGPLFCNSTGHNQLLARKCFYAMKEQLRFNICDLESSFVPDAKVENLADRISKSISPTLSYACRYWVDHLGLSANTSDFSRTLEEFLSNRLLFWMEVLNLKHEMSLGLGVLVKAKQWLQLLAPSPELIRLAEDALSFLTSYAANPVSQFTPHIYISSLPLCPRSSLVYKHYWPRGRGLIALKGSGIDQREATALATWTIGPSVQSVAYSPDGSLVAFGCRDGTVGVRNAYDGSPIVGPWGAHTGVVWSIAFSPNGTRFTSGADDHTVKIWNVRDGTLVIDPLQGHTSRVKSVAFSPDGQLIASGAADNTVRVWGANDGSLIAGPLEGHTNLIWSVAFSPDSTRVASGSEDSTIRVWDIQAGTLVFDAIRGHTGGVTSVAFSPDGTRLVSGSADQAIKIWSARNGALIIGPLEGHTSHIYSVAFSPDGTRLVSSSRDKTLQVWSSEDGNLVAGPLVGHTDVIWSTSFSPDGTRIVSCSFDGSIRVWNANAGKFASHKLKGHNDGIWSVAFSRNGTFIASGSSDSLYTWDPIHGASLAGPFEGHSRVIRSVAISRDGTRLVSGSDDQTIRIWDVNKCTLVAGPFQDNDAVQSVEFSSDGSCVASGSANKTVSVWNPSNGERIAGPFEGHRDVVRSIAFSPDSTRIASGSYDRTIRVWDTYHGTLAIGPLLGHTSWVMSVAYSPCGQYVVSGSKDCTLRIWNTRDGTLVTDPFTGHTDVINSVAYAPDGTYVVSGSGDLSVRVWHAHSGTLVAGPFYGHTNAVSSAAFSFDGSRIVSGAWDSTIRFWNFSNIRGISSPPELPSTSPARPAKPPGEWMIKDNGWIRDHNDCPLFWAPPEIIRSLPTPHCSLIIGGFGTIEVDMSSALFGERWRECYISE</sequence>
<dbReference type="InterPro" id="IPR001680">
    <property type="entry name" value="WD40_rpt"/>
</dbReference>
<dbReference type="PRINTS" id="PR00320">
    <property type="entry name" value="GPROTEINBRPT"/>
</dbReference>
<dbReference type="PROSITE" id="PS50294">
    <property type="entry name" value="WD_REPEATS_REGION"/>
    <property type="match status" value="11"/>
</dbReference>
<name>A0A5N5QFW7_9AGAM</name>
<keyword evidence="2" id="KW-0677">Repeat</keyword>
<feature type="domain" description="NACHT" evidence="5">
    <location>
        <begin position="307"/>
        <end position="452"/>
    </location>
</feature>
<dbReference type="PROSITE" id="PS50837">
    <property type="entry name" value="NACHT"/>
    <property type="match status" value="1"/>
</dbReference>
<proteinExistence type="predicted"/>
<dbReference type="InterPro" id="IPR019775">
    <property type="entry name" value="WD40_repeat_CS"/>
</dbReference>
<dbReference type="Pfam" id="PF24883">
    <property type="entry name" value="NPHP3_N"/>
    <property type="match status" value="1"/>
</dbReference>
<dbReference type="SMART" id="SM00320">
    <property type="entry name" value="WD40"/>
    <property type="match status" value="14"/>
</dbReference>
<dbReference type="CDD" id="cd00200">
    <property type="entry name" value="WD40"/>
    <property type="match status" value="2"/>
</dbReference>
<feature type="repeat" description="WD" evidence="3">
    <location>
        <begin position="1100"/>
        <end position="1141"/>
    </location>
</feature>
<dbReference type="Gene3D" id="3.40.50.300">
    <property type="entry name" value="P-loop containing nucleotide triphosphate hydrolases"/>
    <property type="match status" value="1"/>
</dbReference>
<dbReference type="Proteomes" id="UP000383932">
    <property type="component" value="Unassembled WGS sequence"/>
</dbReference>
<dbReference type="Pfam" id="PF00400">
    <property type="entry name" value="WD40"/>
    <property type="match status" value="14"/>
</dbReference>
<evidence type="ECO:0000256" key="2">
    <source>
        <dbReference type="ARBA" id="ARBA00022737"/>
    </source>
</evidence>
<feature type="repeat" description="WD" evidence="3">
    <location>
        <begin position="1356"/>
        <end position="1397"/>
    </location>
</feature>
<dbReference type="InterPro" id="IPR027417">
    <property type="entry name" value="P-loop_NTPase"/>
</dbReference>
<evidence type="ECO:0000256" key="3">
    <source>
        <dbReference type="PROSITE-ProRule" id="PRU00221"/>
    </source>
</evidence>
<dbReference type="Gene3D" id="2.130.10.10">
    <property type="entry name" value="YVTN repeat-like/Quinoprotein amine dehydrogenase"/>
    <property type="match status" value="6"/>
</dbReference>
<feature type="repeat" description="WD" evidence="3">
    <location>
        <begin position="1399"/>
        <end position="1440"/>
    </location>
</feature>
<organism evidence="6 7">
    <name type="scientific">Ceratobasidium theobromae</name>
    <dbReference type="NCBI Taxonomy" id="1582974"/>
    <lineage>
        <taxon>Eukaryota</taxon>
        <taxon>Fungi</taxon>
        <taxon>Dikarya</taxon>
        <taxon>Basidiomycota</taxon>
        <taxon>Agaricomycotina</taxon>
        <taxon>Agaricomycetes</taxon>
        <taxon>Cantharellales</taxon>
        <taxon>Ceratobasidiaceae</taxon>
        <taxon>Ceratobasidium</taxon>
    </lineage>
</organism>
<feature type="repeat" description="WD" evidence="3">
    <location>
        <begin position="1270"/>
        <end position="1302"/>
    </location>
</feature>
<dbReference type="OrthoDB" id="538223at2759"/>
<dbReference type="InterPro" id="IPR020472">
    <property type="entry name" value="WD40_PAC1"/>
</dbReference>
<dbReference type="InterPro" id="IPR015943">
    <property type="entry name" value="WD40/YVTN_repeat-like_dom_sf"/>
</dbReference>
<feature type="repeat" description="WD" evidence="3">
    <location>
        <begin position="971"/>
        <end position="1012"/>
    </location>
</feature>
<feature type="region of interest" description="Disordered" evidence="4">
    <location>
        <begin position="57"/>
        <end position="88"/>
    </location>
</feature>
<dbReference type="InterPro" id="IPR007111">
    <property type="entry name" value="NACHT_NTPase"/>
</dbReference>
<feature type="repeat" description="WD" evidence="3">
    <location>
        <begin position="1014"/>
        <end position="1055"/>
    </location>
</feature>
<dbReference type="SUPFAM" id="SSF52540">
    <property type="entry name" value="P-loop containing nucleoside triphosphate hydrolases"/>
    <property type="match status" value="1"/>
</dbReference>
<feature type="repeat" description="WD" evidence="3">
    <location>
        <begin position="928"/>
        <end position="969"/>
    </location>
</feature>
<feature type="repeat" description="WD" evidence="3">
    <location>
        <begin position="1057"/>
        <end position="1098"/>
    </location>
</feature>
<keyword evidence="7" id="KW-1185">Reference proteome</keyword>
<feature type="repeat" description="WD" evidence="3">
    <location>
        <begin position="1185"/>
        <end position="1219"/>
    </location>
</feature>
<accession>A0A5N5QFW7</accession>
<dbReference type="InterPro" id="IPR036322">
    <property type="entry name" value="WD40_repeat_dom_sf"/>
</dbReference>
<dbReference type="InterPro" id="IPR056884">
    <property type="entry name" value="NPHP3-like_N"/>
</dbReference>
<keyword evidence="1 3" id="KW-0853">WD repeat</keyword>
<dbReference type="PROSITE" id="PS50082">
    <property type="entry name" value="WD_REPEATS_2"/>
    <property type="match status" value="13"/>
</dbReference>
<gene>
    <name evidence="6" type="ORF">CTheo_6366</name>
</gene>
<dbReference type="PANTHER" id="PTHR22847">
    <property type="entry name" value="WD40 REPEAT PROTEIN"/>
    <property type="match status" value="1"/>
</dbReference>
<reference evidence="6 7" key="1">
    <citation type="journal article" date="2019" name="Fungal Biol. Biotechnol.">
        <title>Draft genome sequence of fastidious pathogen Ceratobasidium theobromae, which causes vascular-streak dieback in Theobroma cacao.</title>
        <authorList>
            <person name="Ali S.S."/>
            <person name="Asman A."/>
            <person name="Shao J."/>
            <person name="Firmansyah A.P."/>
            <person name="Susilo A.W."/>
            <person name="Rosmana A."/>
            <person name="McMahon P."/>
            <person name="Junaid M."/>
            <person name="Guest D."/>
            <person name="Kheng T.Y."/>
            <person name="Meinhardt L.W."/>
            <person name="Bailey B.A."/>
        </authorList>
    </citation>
    <scope>NUCLEOTIDE SEQUENCE [LARGE SCALE GENOMIC DNA]</scope>
    <source>
        <strain evidence="6 7">CT2</strain>
    </source>
</reference>
<evidence type="ECO:0000256" key="4">
    <source>
        <dbReference type="SAM" id="MobiDB-lite"/>
    </source>
</evidence>
<evidence type="ECO:0000313" key="6">
    <source>
        <dbReference type="EMBL" id="KAB5590197.1"/>
    </source>
</evidence>
<dbReference type="PROSITE" id="PS00678">
    <property type="entry name" value="WD_REPEATS_1"/>
    <property type="match status" value="5"/>
</dbReference>
<evidence type="ECO:0000259" key="5">
    <source>
        <dbReference type="PROSITE" id="PS50837"/>
    </source>
</evidence>
<feature type="repeat" description="WD" evidence="3">
    <location>
        <begin position="1143"/>
        <end position="1169"/>
    </location>
</feature>
<feature type="repeat" description="WD" evidence="3">
    <location>
        <begin position="1227"/>
        <end position="1268"/>
    </location>
</feature>
<evidence type="ECO:0000313" key="7">
    <source>
        <dbReference type="Proteomes" id="UP000383932"/>
    </source>
</evidence>
<dbReference type="EMBL" id="SSOP01000189">
    <property type="protein sequence ID" value="KAB5590197.1"/>
    <property type="molecule type" value="Genomic_DNA"/>
</dbReference>
<protein>
    <recommendedName>
        <fullName evidence="5">NACHT domain-containing protein</fullName>
    </recommendedName>
</protein>
<feature type="repeat" description="WD" evidence="3">
    <location>
        <begin position="1313"/>
        <end position="1354"/>
    </location>
</feature>
<dbReference type="PANTHER" id="PTHR22847:SF637">
    <property type="entry name" value="WD REPEAT DOMAIN 5B"/>
    <property type="match status" value="1"/>
</dbReference>
<dbReference type="SUPFAM" id="SSF50978">
    <property type="entry name" value="WD40 repeat-like"/>
    <property type="match status" value="2"/>
</dbReference>
<feature type="repeat" description="WD" evidence="3">
    <location>
        <begin position="885"/>
        <end position="926"/>
    </location>
</feature>